<dbReference type="GO" id="GO:0005230">
    <property type="term" value="F:extracellular ligand-gated monoatomic ion channel activity"/>
    <property type="evidence" value="ECO:0007669"/>
    <property type="project" value="InterPro"/>
</dbReference>
<proteinExistence type="predicted"/>
<dbReference type="Pfam" id="PF02931">
    <property type="entry name" value="Neur_chan_LBD"/>
    <property type="match status" value="1"/>
</dbReference>
<name>A0AAJ6VZ83_9ACAR</name>
<keyword evidence="10" id="KW-0407">Ion channel</keyword>
<dbReference type="GeneID" id="100899797"/>
<evidence type="ECO:0000259" key="13">
    <source>
        <dbReference type="Pfam" id="PF02931"/>
    </source>
</evidence>
<keyword evidence="7 11" id="KW-1133">Transmembrane helix</keyword>
<dbReference type="PRINTS" id="PR00253">
    <property type="entry name" value="GABAARECEPTR"/>
</dbReference>
<gene>
    <name evidence="15" type="primary">LOC100899797</name>
</gene>
<feature type="chain" id="PRO_5042610893" evidence="12">
    <location>
        <begin position="19"/>
        <end position="403"/>
    </location>
</feature>
<keyword evidence="3" id="KW-0813">Transport</keyword>
<evidence type="ECO:0000256" key="8">
    <source>
        <dbReference type="ARBA" id="ARBA00023065"/>
    </source>
</evidence>
<dbReference type="GO" id="GO:0004888">
    <property type="term" value="F:transmembrane signaling receptor activity"/>
    <property type="evidence" value="ECO:0007669"/>
    <property type="project" value="InterPro"/>
</dbReference>
<evidence type="ECO:0000313" key="14">
    <source>
        <dbReference type="Proteomes" id="UP000694867"/>
    </source>
</evidence>
<dbReference type="InterPro" id="IPR038050">
    <property type="entry name" value="Neuro_actylchol_rec"/>
</dbReference>
<evidence type="ECO:0000256" key="6">
    <source>
        <dbReference type="ARBA" id="ARBA00022729"/>
    </source>
</evidence>
<evidence type="ECO:0000313" key="15">
    <source>
        <dbReference type="RefSeq" id="XP_003745950.1"/>
    </source>
</evidence>
<keyword evidence="9 11" id="KW-0472">Membrane</keyword>
<dbReference type="GO" id="GO:0005886">
    <property type="term" value="C:plasma membrane"/>
    <property type="evidence" value="ECO:0007669"/>
    <property type="project" value="UniProtKB-SubCell"/>
</dbReference>
<dbReference type="InterPro" id="IPR036734">
    <property type="entry name" value="Neur_chan_lig-bd_sf"/>
</dbReference>
<dbReference type="InterPro" id="IPR036719">
    <property type="entry name" value="Neuro-gated_channel_TM_sf"/>
</dbReference>
<feature type="domain" description="Neurotransmitter-gated ion-channel ligand-binding" evidence="13">
    <location>
        <begin position="30"/>
        <end position="184"/>
    </location>
</feature>
<dbReference type="KEGG" id="goe:100899797"/>
<keyword evidence="6 12" id="KW-0732">Signal</keyword>
<dbReference type="InterPro" id="IPR006202">
    <property type="entry name" value="Neur_chan_lig-bd"/>
</dbReference>
<protein>
    <submittedName>
        <fullName evidence="15">Glutamate-gated chloride channel-like</fullName>
    </submittedName>
</protein>
<keyword evidence="14" id="KW-1185">Reference proteome</keyword>
<keyword evidence="4" id="KW-1003">Cell membrane</keyword>
<evidence type="ECO:0000256" key="12">
    <source>
        <dbReference type="SAM" id="SignalP"/>
    </source>
</evidence>
<evidence type="ECO:0000256" key="11">
    <source>
        <dbReference type="SAM" id="Phobius"/>
    </source>
</evidence>
<dbReference type="AlphaFoldDB" id="A0AAJ6VZ83"/>
<dbReference type="Gene3D" id="1.20.58.390">
    <property type="entry name" value="Neurotransmitter-gated ion-channel transmembrane domain"/>
    <property type="match status" value="1"/>
</dbReference>
<feature type="transmembrane region" description="Helical" evidence="11">
    <location>
        <begin position="231"/>
        <end position="254"/>
    </location>
</feature>
<organism evidence="14 15">
    <name type="scientific">Galendromus occidentalis</name>
    <name type="common">western predatory mite</name>
    <dbReference type="NCBI Taxonomy" id="34638"/>
    <lineage>
        <taxon>Eukaryota</taxon>
        <taxon>Metazoa</taxon>
        <taxon>Ecdysozoa</taxon>
        <taxon>Arthropoda</taxon>
        <taxon>Chelicerata</taxon>
        <taxon>Arachnida</taxon>
        <taxon>Acari</taxon>
        <taxon>Parasitiformes</taxon>
        <taxon>Mesostigmata</taxon>
        <taxon>Gamasina</taxon>
        <taxon>Phytoseioidea</taxon>
        <taxon>Phytoseiidae</taxon>
        <taxon>Typhlodrominae</taxon>
        <taxon>Galendromus</taxon>
    </lineage>
</organism>
<evidence type="ECO:0000256" key="10">
    <source>
        <dbReference type="ARBA" id="ARBA00023303"/>
    </source>
</evidence>
<comment type="subcellular location">
    <subcellularLocation>
        <location evidence="2">Cell membrane</location>
    </subcellularLocation>
    <subcellularLocation>
        <location evidence="1">Membrane</location>
        <topology evidence="1">Multi-pass membrane protein</topology>
    </subcellularLocation>
</comment>
<evidence type="ECO:0000256" key="1">
    <source>
        <dbReference type="ARBA" id="ARBA00004141"/>
    </source>
</evidence>
<evidence type="ECO:0000256" key="7">
    <source>
        <dbReference type="ARBA" id="ARBA00022989"/>
    </source>
</evidence>
<evidence type="ECO:0000256" key="3">
    <source>
        <dbReference type="ARBA" id="ARBA00022448"/>
    </source>
</evidence>
<evidence type="ECO:0000256" key="9">
    <source>
        <dbReference type="ARBA" id="ARBA00023136"/>
    </source>
</evidence>
<feature type="signal peptide" evidence="12">
    <location>
        <begin position="1"/>
        <end position="18"/>
    </location>
</feature>
<dbReference type="SUPFAM" id="SSF63712">
    <property type="entry name" value="Nicotinic receptor ligand binding domain-like"/>
    <property type="match status" value="1"/>
</dbReference>
<dbReference type="Proteomes" id="UP000694867">
    <property type="component" value="Unplaced"/>
</dbReference>
<dbReference type="PANTHER" id="PTHR18945">
    <property type="entry name" value="NEUROTRANSMITTER GATED ION CHANNEL"/>
    <property type="match status" value="1"/>
</dbReference>
<sequence>MRNRFLNVFLVIFPSCLGDCVQDSIDVLVLDCILEGYDVSKGPETDSLVNVSMFVESIASSEETSLDYSFRIQLIHHYIDERLQYDPGNNSVLQGLNAWYHLHRIWRPFVLVIENRNILDFNPADDTMRVWPTGLVEYTRSLDLDLSCRTLLDVFPFDFPVCMMTMTVSGFSENDVKLNWTDKDLPMMSTFFYNAYPVRYTLSACRPEEVDVYNATCLKSMILFTRDRGSYWVTVFIPGFILVTSSFMAFWVSIRCVPPRAMIGMTNRLTFLSAASSFRNQLPMVSNLEALNIWDSVSILFIYVSLLELIIVDHLQRHPRDGQETDSEFRRRELQRADLTHWDRFCLYFRKPNAEIGADIDAWCRGVFPVLYFFFIIGYFITFHGHYGYNTDYTYDTFEALIS</sequence>
<dbReference type="RefSeq" id="XP_003745950.1">
    <property type="nucleotide sequence ID" value="XM_003745902.1"/>
</dbReference>
<evidence type="ECO:0000256" key="4">
    <source>
        <dbReference type="ARBA" id="ARBA00022475"/>
    </source>
</evidence>
<evidence type="ECO:0000256" key="5">
    <source>
        <dbReference type="ARBA" id="ARBA00022692"/>
    </source>
</evidence>
<keyword evidence="5 11" id="KW-0812">Transmembrane</keyword>
<dbReference type="InterPro" id="IPR006201">
    <property type="entry name" value="Neur_channel"/>
</dbReference>
<reference evidence="15" key="1">
    <citation type="submission" date="2025-08" db="UniProtKB">
        <authorList>
            <consortium name="RefSeq"/>
        </authorList>
    </citation>
    <scope>IDENTIFICATION</scope>
</reference>
<dbReference type="SUPFAM" id="SSF90112">
    <property type="entry name" value="Neurotransmitter-gated ion-channel transmembrane pore"/>
    <property type="match status" value="1"/>
</dbReference>
<keyword evidence="8" id="KW-0406">Ion transport</keyword>
<feature type="transmembrane region" description="Helical" evidence="11">
    <location>
        <begin position="370"/>
        <end position="389"/>
    </location>
</feature>
<accession>A0AAJ6VZ83</accession>
<dbReference type="Gene3D" id="2.70.170.10">
    <property type="entry name" value="Neurotransmitter-gated ion-channel ligand-binding domain"/>
    <property type="match status" value="1"/>
</dbReference>
<dbReference type="InterPro" id="IPR006028">
    <property type="entry name" value="GABAA/Glycine_rcpt"/>
</dbReference>
<evidence type="ECO:0000256" key="2">
    <source>
        <dbReference type="ARBA" id="ARBA00004236"/>
    </source>
</evidence>